<dbReference type="RefSeq" id="XP_026194204.1">
    <property type="nucleotide sequence ID" value="XM_026338419.1"/>
</dbReference>
<evidence type="ECO:0000313" key="2">
    <source>
        <dbReference type="RefSeq" id="XP_026194204.1"/>
    </source>
</evidence>
<reference evidence="2" key="1">
    <citation type="submission" date="2025-08" db="UniProtKB">
        <authorList>
            <consortium name="RefSeq"/>
        </authorList>
    </citation>
    <scope>IDENTIFICATION</scope>
</reference>
<dbReference type="GeneID" id="34618363"/>
<organism evidence="1 2">
    <name type="scientific">Cyclospora cayetanensis</name>
    <dbReference type="NCBI Taxonomy" id="88456"/>
    <lineage>
        <taxon>Eukaryota</taxon>
        <taxon>Sar</taxon>
        <taxon>Alveolata</taxon>
        <taxon>Apicomplexa</taxon>
        <taxon>Conoidasida</taxon>
        <taxon>Coccidia</taxon>
        <taxon>Eucoccidiorida</taxon>
        <taxon>Eimeriorina</taxon>
        <taxon>Eimeriidae</taxon>
        <taxon>Cyclospora</taxon>
    </lineage>
</organism>
<gene>
    <name evidence="2" type="primary">LOC34618363</name>
</gene>
<accession>A0A6P6S321</accession>
<protein>
    <submittedName>
        <fullName evidence="2">Uncharacterized protein LOC34618363</fullName>
    </submittedName>
</protein>
<dbReference type="Proteomes" id="UP000515125">
    <property type="component" value="Unplaced"/>
</dbReference>
<dbReference type="AlphaFoldDB" id="A0A6P6S321"/>
<dbReference type="OrthoDB" id="10540261at2759"/>
<evidence type="ECO:0000313" key="1">
    <source>
        <dbReference type="Proteomes" id="UP000515125"/>
    </source>
</evidence>
<sequence length="179" mass="19506">MAELVRCFRESLQRMVCRQICDSPTSSRVHASQPDSSLLLPSSAAKAVDQTITTIANQIAGVATENPAALAHLVAYFRVVQSVDTLYQKHEKAAPAMGVHDVQKAAKLVGLRLPDNPCSKLQTDTGRHAPVNMFVFSLAALLLRHTVVFVVKYSLACLLPNRHLFRVKLCSGGDPSERS</sequence>
<proteinExistence type="predicted"/>
<name>A0A6P6S321_9EIME</name>
<keyword evidence="1" id="KW-1185">Reference proteome</keyword>